<dbReference type="RefSeq" id="WP_056993027.1">
    <property type="nucleotide sequence ID" value="NZ_JQCE01000038.1"/>
</dbReference>
<dbReference type="SUPFAM" id="SSF50475">
    <property type="entry name" value="FMN-binding split barrel"/>
    <property type="match status" value="1"/>
</dbReference>
<dbReference type="EMBL" id="JQCE01000038">
    <property type="protein sequence ID" value="KRO16401.1"/>
    <property type="molecule type" value="Genomic_DNA"/>
</dbReference>
<protein>
    <submittedName>
        <fullName evidence="2">Pyridoxine 5-phosphate oxidase V related favin-nucleotide-binding protein</fullName>
    </submittedName>
</protein>
<evidence type="ECO:0000313" key="2">
    <source>
        <dbReference type="EMBL" id="KRO16401.1"/>
    </source>
</evidence>
<sequence length="144" mass="15824">MATLTQDMKDMIGAQLNFLSTVDEAGNPQVGPKGTMRVLDDHHLIYNEETGKQAWHNLHENGKAAVAVVDRPALKGFRFEGTIEGFHTDDQIFEDAKTFAAERHLPPAIAAVVITIDRIYKLDATPEAGDLIDGEAKPTDVFTH</sequence>
<dbReference type="Proteomes" id="UP000050969">
    <property type="component" value="Unassembled WGS sequence"/>
</dbReference>
<name>A0A0R2MS44_9LACO</name>
<comment type="caution">
    <text evidence="2">The sequence shown here is derived from an EMBL/GenBank/DDBJ whole genome shotgun (WGS) entry which is preliminary data.</text>
</comment>
<dbReference type="InterPro" id="IPR012349">
    <property type="entry name" value="Split_barrel_FMN-bd"/>
</dbReference>
<dbReference type="STRING" id="1293598.IV56_GL001183"/>
<dbReference type="PATRIC" id="fig|1293598.4.peg.1246"/>
<dbReference type="PANTHER" id="PTHR40660">
    <property type="entry name" value="5'-PHOSPHATE OXIDASE PUTATIVE DOMAIN-CONTAINING PROTEIN-RELATED"/>
    <property type="match status" value="1"/>
</dbReference>
<evidence type="ECO:0000313" key="3">
    <source>
        <dbReference type="Proteomes" id="UP000050969"/>
    </source>
</evidence>
<dbReference type="InterPro" id="IPR011576">
    <property type="entry name" value="Pyridox_Oxase_N"/>
</dbReference>
<feature type="domain" description="Pyridoxamine 5'-phosphate oxidase N-terminal" evidence="1">
    <location>
        <begin position="8"/>
        <end position="121"/>
    </location>
</feature>
<reference evidence="2 3" key="1">
    <citation type="journal article" date="2015" name="Genome Announc.">
        <title>Expanding the biotechnology potential of lactobacilli through comparative genomics of 213 strains and associated genera.</title>
        <authorList>
            <person name="Sun Z."/>
            <person name="Harris H.M."/>
            <person name="McCann A."/>
            <person name="Guo C."/>
            <person name="Argimon S."/>
            <person name="Zhang W."/>
            <person name="Yang X."/>
            <person name="Jeffery I.B."/>
            <person name="Cooney J.C."/>
            <person name="Kagawa T.F."/>
            <person name="Liu W."/>
            <person name="Song Y."/>
            <person name="Salvetti E."/>
            <person name="Wrobel A."/>
            <person name="Rasinkangas P."/>
            <person name="Parkhill J."/>
            <person name="Rea M.C."/>
            <person name="O'Sullivan O."/>
            <person name="Ritari J."/>
            <person name="Douillard F.P."/>
            <person name="Paul Ross R."/>
            <person name="Yang R."/>
            <person name="Briner A.E."/>
            <person name="Felis G.E."/>
            <person name="de Vos W.M."/>
            <person name="Barrangou R."/>
            <person name="Klaenhammer T.R."/>
            <person name="Caufield P.W."/>
            <person name="Cui Y."/>
            <person name="Zhang H."/>
            <person name="O'Toole P.W."/>
        </authorList>
    </citation>
    <scope>NUCLEOTIDE SEQUENCE [LARGE SCALE GENOMIC DNA]</scope>
    <source>
        <strain evidence="2 3">DSM 24301</strain>
    </source>
</reference>
<dbReference type="Gene3D" id="2.30.110.10">
    <property type="entry name" value="Electron Transport, Fmn-binding Protein, Chain A"/>
    <property type="match status" value="1"/>
</dbReference>
<accession>A0A0R2MS44</accession>
<gene>
    <name evidence="2" type="ORF">IV56_GL001183</name>
</gene>
<organism evidence="2 3">
    <name type="scientific">Lacticaseibacillus saniviri JCM 17471 = DSM 24301</name>
    <dbReference type="NCBI Taxonomy" id="1293598"/>
    <lineage>
        <taxon>Bacteria</taxon>
        <taxon>Bacillati</taxon>
        <taxon>Bacillota</taxon>
        <taxon>Bacilli</taxon>
        <taxon>Lactobacillales</taxon>
        <taxon>Lactobacillaceae</taxon>
        <taxon>Lacticaseibacillus</taxon>
    </lineage>
</organism>
<evidence type="ECO:0000259" key="1">
    <source>
        <dbReference type="Pfam" id="PF01243"/>
    </source>
</evidence>
<dbReference type="PANTHER" id="PTHR40660:SF1">
    <property type="entry name" value="5'-PHOSPHATE OXIDASE PUTATIVE DOMAIN-CONTAINING PROTEIN-RELATED"/>
    <property type="match status" value="1"/>
</dbReference>
<dbReference type="Pfam" id="PF01243">
    <property type="entry name" value="PNPOx_N"/>
    <property type="match status" value="1"/>
</dbReference>
<keyword evidence="3" id="KW-1185">Reference proteome</keyword>
<proteinExistence type="predicted"/>
<dbReference type="AlphaFoldDB" id="A0A0R2MS44"/>